<dbReference type="Pfam" id="PF20469">
    <property type="entry name" value="OLD-like_TOPRIM"/>
    <property type="match status" value="1"/>
</dbReference>
<keyword evidence="4" id="KW-1185">Reference proteome</keyword>
<feature type="domain" description="Endonuclease GajA/Old nuclease/RecF-like AAA" evidence="1">
    <location>
        <begin position="1"/>
        <end position="87"/>
    </location>
</feature>
<organism evidence="3 4">
    <name type="scientific">[Clostridium] fimetarium</name>
    <dbReference type="NCBI Taxonomy" id="99656"/>
    <lineage>
        <taxon>Bacteria</taxon>
        <taxon>Bacillati</taxon>
        <taxon>Bacillota</taxon>
        <taxon>Clostridia</taxon>
        <taxon>Lachnospirales</taxon>
        <taxon>Lachnospiraceae</taxon>
    </lineage>
</organism>
<accession>A0A1I0Q0U3</accession>
<proteinExistence type="predicted"/>
<dbReference type="Proteomes" id="UP000199701">
    <property type="component" value="Unassembled WGS sequence"/>
</dbReference>
<dbReference type="Pfam" id="PF13175">
    <property type="entry name" value="AAA_15"/>
    <property type="match status" value="2"/>
</dbReference>
<dbReference type="RefSeq" id="WP_092453410.1">
    <property type="nucleotide sequence ID" value="NZ_FOJI01000006.1"/>
</dbReference>
<dbReference type="InterPro" id="IPR027417">
    <property type="entry name" value="P-loop_NTPase"/>
</dbReference>
<feature type="domain" description="OLD protein-like TOPRIM" evidence="2">
    <location>
        <begin position="367"/>
        <end position="430"/>
    </location>
</feature>
<reference evidence="3 4" key="1">
    <citation type="submission" date="2016-10" db="EMBL/GenBank/DDBJ databases">
        <authorList>
            <person name="de Groot N.N."/>
        </authorList>
    </citation>
    <scope>NUCLEOTIDE SEQUENCE [LARGE SCALE GENOMIC DNA]</scope>
    <source>
        <strain evidence="3 4">DSM 9179</strain>
    </source>
</reference>
<dbReference type="PANTHER" id="PTHR43581:SF4">
    <property type="entry name" value="ATP_GTP PHOSPHATASE"/>
    <property type="match status" value="1"/>
</dbReference>
<protein>
    <submittedName>
        <fullName evidence="3">Putative ATP-dependent endonuclease of the OLD family</fullName>
    </submittedName>
</protein>
<dbReference type="Gene3D" id="3.40.50.300">
    <property type="entry name" value="P-loop containing nucleotide triphosphate hydrolases"/>
    <property type="match status" value="1"/>
</dbReference>
<sequence>MLFKRIWIKNFRNFESIDINLENKNILFGLNDIGKTNFLYAIRFLFDRECRKNGLIESDFFQKKIEREIEITIEIDISDINDSDNKKIRKRMAGAISSGYDSVFMQLKAKYESGSIVAMPELFWGSDINYLEAIPSTQAIFEIDKIFNVVYIDSSIQLGNVFKRYTRNIFSKDSGMTESERGVVKRLIDTLNDKLGKLDSIKELEGMIKSEYFKYRPEKGFEINIKSEMELENISSKLMPYINYGGDVSYPTSGDGRRKLLAYTLLSLENRQYEDVKINIFLIEELENHLHRSMQLAVSKQLFTDEIFQYMFLTTHSSLIVSSMDEVNLIKLYKTDKTDGKSVYYKVPPKYQKLKAQLNQNLAEAIYADYVLLVEGPSEKILFETIMCTKCPAYELLGGYILEVNGISFKEYIKILSKLNVITIIKTDNDLKYNKDKKEYNHLGLNRALSIADENKVNNVLYNPTQFEIDKMGIQTQIYNNYIEKLELLQQKHIYLSKIDLENDLYEAIPSKMDSFVKKKNTTKSAVDYLQEKKMIRMIELCSELNSSVTINKIYNHDRFKCIKEMCDLCCR</sequence>
<dbReference type="OrthoDB" id="1093370at2"/>
<keyword evidence="3" id="KW-0540">Nuclease</keyword>
<dbReference type="AlphaFoldDB" id="A0A1I0Q0U3"/>
<keyword evidence="3" id="KW-0378">Hydrolase</keyword>
<evidence type="ECO:0000259" key="1">
    <source>
        <dbReference type="Pfam" id="PF13175"/>
    </source>
</evidence>
<dbReference type="PANTHER" id="PTHR43581">
    <property type="entry name" value="ATP/GTP PHOSPHATASE"/>
    <property type="match status" value="1"/>
</dbReference>
<dbReference type="STRING" id="99656.SAMN05421659_106200"/>
<name>A0A1I0Q0U3_9FIRM</name>
<dbReference type="InterPro" id="IPR051396">
    <property type="entry name" value="Bact_Antivir_Def_Nuclease"/>
</dbReference>
<dbReference type="SUPFAM" id="SSF52540">
    <property type="entry name" value="P-loop containing nucleoside triphosphate hydrolases"/>
    <property type="match status" value="1"/>
</dbReference>
<dbReference type="InterPro" id="IPR034139">
    <property type="entry name" value="TOPRIM_OLD"/>
</dbReference>
<dbReference type="CDD" id="cd01026">
    <property type="entry name" value="TOPRIM_OLD"/>
    <property type="match status" value="1"/>
</dbReference>
<evidence type="ECO:0000313" key="3">
    <source>
        <dbReference type="EMBL" id="SEW20480.1"/>
    </source>
</evidence>
<dbReference type="GO" id="GO:0004519">
    <property type="term" value="F:endonuclease activity"/>
    <property type="evidence" value="ECO:0007669"/>
    <property type="project" value="UniProtKB-KW"/>
</dbReference>
<evidence type="ECO:0000313" key="4">
    <source>
        <dbReference type="Proteomes" id="UP000199701"/>
    </source>
</evidence>
<dbReference type="EMBL" id="FOJI01000006">
    <property type="protein sequence ID" value="SEW20480.1"/>
    <property type="molecule type" value="Genomic_DNA"/>
</dbReference>
<keyword evidence="3" id="KW-0255">Endonuclease</keyword>
<dbReference type="InterPro" id="IPR041685">
    <property type="entry name" value="AAA_GajA/Old/RecF-like"/>
</dbReference>
<feature type="domain" description="Endonuclease GajA/Old nuclease/RecF-like AAA" evidence="1">
    <location>
        <begin position="161"/>
        <end position="321"/>
    </location>
</feature>
<gene>
    <name evidence="3" type="ORF">SAMN05421659_106200</name>
</gene>
<evidence type="ECO:0000259" key="2">
    <source>
        <dbReference type="Pfam" id="PF20469"/>
    </source>
</evidence>